<evidence type="ECO:0000313" key="3">
    <source>
        <dbReference type="Proteomes" id="UP000749559"/>
    </source>
</evidence>
<name>A0A8J1UHA5_OWEFU</name>
<dbReference type="OrthoDB" id="10005492at2759"/>
<dbReference type="Pfam" id="PF04438">
    <property type="entry name" value="zf-HIT"/>
    <property type="match status" value="1"/>
</dbReference>
<keyword evidence="1" id="KW-0479">Metal-binding</keyword>
<keyword evidence="1" id="KW-0862">Zinc</keyword>
<keyword evidence="1" id="KW-0863">Zinc-finger</keyword>
<dbReference type="PROSITE" id="PS51083">
    <property type="entry name" value="ZF_HIT"/>
    <property type="match status" value="1"/>
</dbReference>
<evidence type="ECO:0000313" key="2">
    <source>
        <dbReference type="EMBL" id="CAH1785269.1"/>
    </source>
</evidence>
<keyword evidence="3" id="KW-1185">Reference proteome</keyword>
<proteinExistence type="predicted"/>
<organism evidence="2 3">
    <name type="scientific">Owenia fusiformis</name>
    <name type="common">Polychaete worm</name>
    <dbReference type="NCBI Taxonomy" id="6347"/>
    <lineage>
        <taxon>Eukaryota</taxon>
        <taxon>Metazoa</taxon>
        <taxon>Spiralia</taxon>
        <taxon>Lophotrochozoa</taxon>
        <taxon>Annelida</taxon>
        <taxon>Polychaeta</taxon>
        <taxon>Sedentaria</taxon>
        <taxon>Canalipalpata</taxon>
        <taxon>Sabellida</taxon>
        <taxon>Oweniida</taxon>
        <taxon>Oweniidae</taxon>
        <taxon>Owenia</taxon>
    </lineage>
</organism>
<accession>A0A8J1UHA5</accession>
<dbReference type="CDD" id="cd23024">
    <property type="entry name" value="zf-HIT_ZNHIT2-3"/>
    <property type="match status" value="1"/>
</dbReference>
<protein>
    <submittedName>
        <fullName evidence="2">Uncharacterized protein</fullName>
    </submittedName>
</protein>
<dbReference type="AlphaFoldDB" id="A0A8J1UHA5"/>
<sequence length="387" mass="43850">MAESVGVKKVCELCLKATSQYTCPRCNIRYCTSVCYKGESHANCSEAFYKDCFMEALKEKEVNEEDKKQMIETLKKYEDDPYDLDSDEEELSLEERMSGLDLDNDSDEIWSALTDVEKKEFQAMLQDGRLGHLVELWEPWWTSHNAALVTEVGKKIQPPKGQLQILTKIPEIGLLLKNPPSENIKYGVLNILYGYCYLLRLHNGEQAADSAIQFCQDLKEISDCLGDMVYSLTSEALQIAIENISGKAKSVFVSQEFSISIIEDVKHVIIGPDTSSSIDYVLAALSDIYRNFVSARKMVNNELKNVTKPEEQAALKEMKKGFFKIGKGVEFKLAWAKSYGAMMQSLIPELELELCSLTSEFATQSKVNKYFEKKLKAKPKKPLIEEL</sequence>
<evidence type="ECO:0000256" key="1">
    <source>
        <dbReference type="PROSITE-ProRule" id="PRU00453"/>
    </source>
</evidence>
<reference evidence="2" key="1">
    <citation type="submission" date="2022-03" db="EMBL/GenBank/DDBJ databases">
        <authorList>
            <person name="Martin C."/>
        </authorList>
    </citation>
    <scope>NUCLEOTIDE SEQUENCE</scope>
</reference>
<dbReference type="Proteomes" id="UP000749559">
    <property type="component" value="Unassembled WGS sequence"/>
</dbReference>
<dbReference type="PANTHER" id="PTHR15555:SF0">
    <property type="entry name" value="ZINC FINGER HIT DOMAIN-CONTAINING PROTEIN 2"/>
    <property type="match status" value="1"/>
</dbReference>
<dbReference type="EMBL" id="CAIIXF020000006">
    <property type="protein sequence ID" value="CAH1785269.1"/>
    <property type="molecule type" value="Genomic_DNA"/>
</dbReference>
<dbReference type="SUPFAM" id="SSF144232">
    <property type="entry name" value="HIT/MYND zinc finger-like"/>
    <property type="match status" value="1"/>
</dbReference>
<comment type="caution">
    <text evidence="2">The sequence shown here is derived from an EMBL/GenBank/DDBJ whole genome shotgun (WGS) entry which is preliminary data.</text>
</comment>
<dbReference type="GO" id="GO:0008270">
    <property type="term" value="F:zinc ion binding"/>
    <property type="evidence" value="ECO:0007669"/>
    <property type="project" value="UniProtKB-UniRule"/>
</dbReference>
<dbReference type="Gene3D" id="3.30.60.190">
    <property type="match status" value="1"/>
</dbReference>
<gene>
    <name evidence="2" type="ORF">OFUS_LOCUS11351</name>
</gene>
<dbReference type="InterPro" id="IPR007529">
    <property type="entry name" value="Znf_HIT"/>
</dbReference>
<dbReference type="PANTHER" id="PTHR15555">
    <property type="entry name" value="ZINC FINGER HIT DOMAIN CONTAINING PROTEIN 2 PROTEIN FON -RELATED"/>
    <property type="match status" value="1"/>
</dbReference>
<dbReference type="InterPro" id="IPR039646">
    <property type="entry name" value="ZNHIT2"/>
</dbReference>